<dbReference type="InterPro" id="IPR013103">
    <property type="entry name" value="RVT_2"/>
</dbReference>
<keyword evidence="4" id="KW-1185">Reference proteome</keyword>
<feature type="domain" description="Reverse transcriptase Ty1/copia-type" evidence="2">
    <location>
        <begin position="236"/>
        <end position="388"/>
    </location>
</feature>
<proteinExistence type="predicted"/>
<accession>A0A5N6M9M2</accession>
<protein>
    <recommendedName>
        <fullName evidence="2">Reverse transcriptase Ty1/copia-type domain-containing protein</fullName>
    </recommendedName>
</protein>
<feature type="compositionally biased region" description="Polar residues" evidence="1">
    <location>
        <begin position="63"/>
        <end position="116"/>
    </location>
</feature>
<name>A0A5N6M9M2_9ASTR</name>
<dbReference type="EMBL" id="SZYD01000016">
    <property type="protein sequence ID" value="KAD3337314.1"/>
    <property type="molecule type" value="Genomic_DNA"/>
</dbReference>
<gene>
    <name evidence="3" type="ORF">E3N88_32834</name>
</gene>
<dbReference type="Proteomes" id="UP000326396">
    <property type="component" value="Linkage Group LG6"/>
</dbReference>
<dbReference type="InterPro" id="IPR043502">
    <property type="entry name" value="DNA/RNA_pol_sf"/>
</dbReference>
<dbReference type="AlphaFoldDB" id="A0A5N6M9M2"/>
<comment type="caution">
    <text evidence="3">The sequence shown here is derived from an EMBL/GenBank/DDBJ whole genome shotgun (WGS) entry which is preliminary data.</text>
</comment>
<dbReference type="OrthoDB" id="1922643at2759"/>
<sequence>MADQTSTLPTAPTPIPVFKEKEVPNYLWAEAVATAIYVLNRSPTIAVKGCTPLENEDSDGHELSSTSPKINLSPQASTSSSNALNEAHSSNSNFSTPSCANISSPLQGSHSNNGSSPPLKVRTLPDLYANTQEIKNATEHTTCQFALNIVDPTTYEEAVTKKEWQLAMDEEVNAIVKNNTWELVSLPPGKNVVGLKWLFKTKVGPEGEILIYKARLVAKGYLQKYGIDFEETFAPLNEEIYVEQPQGYEVTNGGEGKVYKLNKALYGLKQAPRAWYSKIDGYFISLGYNRSLREPTLYTKVTPANDVIYVCLYVDDIVCTSSSSLLITEFKQEMKKVFDMSDMGLLRYFLGLEVMQTKTGLFLSQTKYATQLVKKFGLSGCKHEDIPLSPYEKFQCEDGECKVDATGYRSIVGGLIYLTHSRPDLAYSVGVLSRFMQSPSRIHVGAARKVLSVNIDRNLRTASKDGSWAVAAFVFLQAGRLLLLVVNFLIACTLLGGLRLDCWVLSTPLIQGRERGCELMHLAVYSSRGISQRIPRTAEYLIEC</sequence>
<dbReference type="SUPFAM" id="SSF56672">
    <property type="entry name" value="DNA/RNA polymerases"/>
    <property type="match status" value="1"/>
</dbReference>
<dbReference type="PANTHER" id="PTHR11439:SF463">
    <property type="entry name" value="REVERSE TRANSCRIPTASE TY1_COPIA-TYPE DOMAIN-CONTAINING PROTEIN"/>
    <property type="match status" value="1"/>
</dbReference>
<reference evidence="3 4" key="1">
    <citation type="submission" date="2019-05" db="EMBL/GenBank/DDBJ databases">
        <title>Mikania micrantha, genome provides insights into the molecular mechanism of rapid growth.</title>
        <authorList>
            <person name="Liu B."/>
        </authorList>
    </citation>
    <scope>NUCLEOTIDE SEQUENCE [LARGE SCALE GENOMIC DNA]</scope>
    <source>
        <strain evidence="3">NLD-2019</strain>
        <tissue evidence="3">Leaf</tissue>
    </source>
</reference>
<feature type="region of interest" description="Disordered" evidence="1">
    <location>
        <begin position="50"/>
        <end position="122"/>
    </location>
</feature>
<evidence type="ECO:0000259" key="2">
    <source>
        <dbReference type="Pfam" id="PF07727"/>
    </source>
</evidence>
<dbReference type="Pfam" id="PF07727">
    <property type="entry name" value="RVT_2"/>
    <property type="match status" value="1"/>
</dbReference>
<evidence type="ECO:0000313" key="4">
    <source>
        <dbReference type="Proteomes" id="UP000326396"/>
    </source>
</evidence>
<evidence type="ECO:0000256" key="1">
    <source>
        <dbReference type="SAM" id="MobiDB-lite"/>
    </source>
</evidence>
<organism evidence="3 4">
    <name type="scientific">Mikania micrantha</name>
    <name type="common">bitter vine</name>
    <dbReference type="NCBI Taxonomy" id="192012"/>
    <lineage>
        <taxon>Eukaryota</taxon>
        <taxon>Viridiplantae</taxon>
        <taxon>Streptophyta</taxon>
        <taxon>Embryophyta</taxon>
        <taxon>Tracheophyta</taxon>
        <taxon>Spermatophyta</taxon>
        <taxon>Magnoliopsida</taxon>
        <taxon>eudicotyledons</taxon>
        <taxon>Gunneridae</taxon>
        <taxon>Pentapetalae</taxon>
        <taxon>asterids</taxon>
        <taxon>campanulids</taxon>
        <taxon>Asterales</taxon>
        <taxon>Asteraceae</taxon>
        <taxon>Asteroideae</taxon>
        <taxon>Heliantheae alliance</taxon>
        <taxon>Eupatorieae</taxon>
        <taxon>Mikania</taxon>
    </lineage>
</organism>
<dbReference type="PANTHER" id="PTHR11439">
    <property type="entry name" value="GAG-POL-RELATED RETROTRANSPOSON"/>
    <property type="match status" value="1"/>
</dbReference>
<evidence type="ECO:0000313" key="3">
    <source>
        <dbReference type="EMBL" id="KAD3337314.1"/>
    </source>
</evidence>